<feature type="region of interest" description="Disordered" evidence="1">
    <location>
        <begin position="1"/>
        <end position="141"/>
    </location>
</feature>
<organism evidence="2 3">
    <name type="scientific">Corchorus olitorius</name>
    <dbReference type="NCBI Taxonomy" id="93759"/>
    <lineage>
        <taxon>Eukaryota</taxon>
        <taxon>Viridiplantae</taxon>
        <taxon>Streptophyta</taxon>
        <taxon>Embryophyta</taxon>
        <taxon>Tracheophyta</taxon>
        <taxon>Spermatophyta</taxon>
        <taxon>Magnoliopsida</taxon>
        <taxon>eudicotyledons</taxon>
        <taxon>Gunneridae</taxon>
        <taxon>Pentapetalae</taxon>
        <taxon>rosids</taxon>
        <taxon>malvids</taxon>
        <taxon>Malvales</taxon>
        <taxon>Malvaceae</taxon>
        <taxon>Grewioideae</taxon>
        <taxon>Apeibeae</taxon>
        <taxon>Corchorus</taxon>
    </lineage>
</organism>
<evidence type="ECO:0000313" key="2">
    <source>
        <dbReference type="EMBL" id="OMP03512.1"/>
    </source>
</evidence>
<name>A0A1R3K8V2_9ROSI</name>
<feature type="compositionally biased region" description="Pro residues" evidence="1">
    <location>
        <begin position="35"/>
        <end position="52"/>
    </location>
</feature>
<dbReference type="Proteomes" id="UP000187203">
    <property type="component" value="Unassembled WGS sequence"/>
</dbReference>
<feature type="compositionally biased region" description="Basic and acidic residues" evidence="1">
    <location>
        <begin position="73"/>
        <end position="118"/>
    </location>
</feature>
<gene>
    <name evidence="2" type="ORF">COLO4_10373</name>
</gene>
<sequence length="255" mass="29113">MVTPSGTPEENRQEIPPRNLLPELDKETPLDPTTRVPPPQPPGGTQVPPPSPFVSNTPSSDQASGPSQQAIDRITRELEMARKEGEERDKRAEERDKRTQEAMTELRDALRGRTRTDDQQLQQSTLAERRRQDCGKRPCADTDDKTIQCPQLRRIRDDHLFHHILHTRPTKLKQFFDDARTFIEANKHRSLREIPANNSNRPPKEDSARKMTANNAEETRADTDPPRLGTTTKAKDSKIIPPGDHRDRDTRATYL</sequence>
<feature type="region of interest" description="Disordered" evidence="1">
    <location>
        <begin position="188"/>
        <end position="255"/>
    </location>
</feature>
<protein>
    <submittedName>
        <fullName evidence="2">Uncharacterized protein</fullName>
    </submittedName>
</protein>
<feature type="compositionally biased region" description="Basic and acidic residues" evidence="1">
    <location>
        <begin position="233"/>
        <end position="255"/>
    </location>
</feature>
<proteinExistence type="predicted"/>
<reference evidence="3" key="1">
    <citation type="submission" date="2013-09" db="EMBL/GenBank/DDBJ databases">
        <title>Corchorus olitorius genome sequencing.</title>
        <authorList>
            <person name="Alam M."/>
            <person name="Haque M.S."/>
            <person name="Islam M.S."/>
            <person name="Emdad E.M."/>
            <person name="Islam M.M."/>
            <person name="Ahmed B."/>
            <person name="Halim A."/>
            <person name="Hossen Q.M.M."/>
            <person name="Hossain M.Z."/>
            <person name="Ahmed R."/>
            <person name="Khan M.M."/>
            <person name="Islam R."/>
            <person name="Rashid M.M."/>
            <person name="Khan S.A."/>
            <person name="Rahman M.S."/>
            <person name="Alam M."/>
            <person name="Yahiya A.S."/>
            <person name="Khan M.S."/>
            <person name="Azam M.S."/>
            <person name="Haque T."/>
            <person name="Lashkar M.Z.H."/>
            <person name="Akhand A.I."/>
            <person name="Morshed G."/>
            <person name="Roy S."/>
            <person name="Uddin K.S."/>
            <person name="Rabeya T."/>
            <person name="Hossain A.S."/>
            <person name="Chowdhury A."/>
            <person name="Snigdha A.R."/>
            <person name="Mortoza M.S."/>
            <person name="Matin S.A."/>
            <person name="Hoque S.M.E."/>
            <person name="Islam M.K."/>
            <person name="Roy D.K."/>
            <person name="Haider R."/>
            <person name="Moosa M.M."/>
            <person name="Elias S.M."/>
            <person name="Hasan A.M."/>
            <person name="Jahan S."/>
            <person name="Shafiuddin M."/>
            <person name="Mahmood N."/>
            <person name="Shommy N.S."/>
        </authorList>
    </citation>
    <scope>NUCLEOTIDE SEQUENCE [LARGE SCALE GENOMIC DNA]</scope>
    <source>
        <strain evidence="3">cv. O-4</strain>
    </source>
</reference>
<keyword evidence="3" id="KW-1185">Reference proteome</keyword>
<comment type="caution">
    <text evidence="2">The sequence shown here is derived from an EMBL/GenBank/DDBJ whole genome shotgun (WGS) entry which is preliminary data.</text>
</comment>
<accession>A0A1R3K8V2</accession>
<evidence type="ECO:0000313" key="3">
    <source>
        <dbReference type="Proteomes" id="UP000187203"/>
    </source>
</evidence>
<feature type="compositionally biased region" description="Basic and acidic residues" evidence="1">
    <location>
        <begin position="127"/>
        <end position="141"/>
    </location>
</feature>
<dbReference type="AlphaFoldDB" id="A0A1R3K8V2"/>
<dbReference type="EMBL" id="AWUE01014488">
    <property type="protein sequence ID" value="OMP03512.1"/>
    <property type="molecule type" value="Genomic_DNA"/>
</dbReference>
<feature type="compositionally biased region" description="Polar residues" evidence="1">
    <location>
        <begin position="53"/>
        <end position="70"/>
    </location>
</feature>
<evidence type="ECO:0000256" key="1">
    <source>
        <dbReference type="SAM" id="MobiDB-lite"/>
    </source>
</evidence>